<gene>
    <name evidence="8 10" type="primary">tilS</name>
    <name evidence="10" type="ORF">PORUE0001_1167</name>
</gene>
<protein>
    <recommendedName>
        <fullName evidence="8">tRNA(Ile)-lysidine synthase</fullName>
        <ecNumber evidence="8">6.3.4.19</ecNumber>
    </recommendedName>
    <alternativeName>
        <fullName evidence="8">tRNA(Ile)-2-lysyl-cytidine synthase</fullName>
    </alternativeName>
    <alternativeName>
        <fullName evidence="8">tRNA(Ile)-lysidine synthetase</fullName>
    </alternativeName>
</protein>
<dbReference type="HAMAP" id="MF_01161">
    <property type="entry name" value="tRNA_Ile_lys_synt"/>
    <property type="match status" value="1"/>
</dbReference>
<dbReference type="RefSeq" id="WP_007365425.1">
    <property type="nucleotide sequence ID" value="NZ_ACLR01000160.1"/>
</dbReference>
<keyword evidence="11" id="KW-1185">Reference proteome</keyword>
<sequence length="494" mass="55912">MSQRRTLLNHALVHQMRRTIEQYDLLERDSERVVIIALSGGADSTALLWGLSLLGYRCVAAHCNFHLRDDESDRDEAFVTELCAQLGVPLERASFDTYGYVATHQGVSVEMAARELRYHFFDELYERYDAQCIALGHHLEDNVEQLMINLSQGAGVRGLRGMLPMREEGKYIRPLIDTPPRLIYDFLQTAEQPFVTDSTNADTTIRRNFVRHTLRPLFDQLNPSFDQAVASTIHILRDLEQLQDYYIRSTLPADASQPLEIAWLRQQIAPLALLYSHFASIDCDRLVLQQLLMDCAKPERADSYARYEGRDGIIERYRGHLIGTTSETLAHLEQATSVCLELPAIASWPAGAVLDHPLGSIKIAVHDSSETPPPAIRTLTPYSYLADYDQLLLRAPQLQLRASTDGEQWIAPLGLKGRKQLAKLLRDAKILPSRRASTAQLIDSHTGTTLWLVGLCRSADYQLTPQTRRWAEITFSQTLIDPFEGCREPFTIAR</sequence>
<dbReference type="GO" id="GO:0032267">
    <property type="term" value="F:tRNA(Ile)-lysidine synthase activity"/>
    <property type="evidence" value="ECO:0007669"/>
    <property type="project" value="UniProtKB-EC"/>
</dbReference>
<dbReference type="Pfam" id="PF01171">
    <property type="entry name" value="ATP_bind_3"/>
    <property type="match status" value="1"/>
</dbReference>
<evidence type="ECO:0000256" key="5">
    <source>
        <dbReference type="ARBA" id="ARBA00022741"/>
    </source>
</evidence>
<dbReference type="SUPFAM" id="SSF52402">
    <property type="entry name" value="Adenine nucleotide alpha hydrolases-like"/>
    <property type="match status" value="1"/>
</dbReference>
<evidence type="ECO:0000259" key="9">
    <source>
        <dbReference type="SMART" id="SM00977"/>
    </source>
</evidence>
<comment type="caution">
    <text evidence="10">The sequence shown here is derived from an EMBL/GenBank/DDBJ whole genome shotgun (WGS) entry which is preliminary data.</text>
</comment>
<dbReference type="NCBIfam" id="TIGR02433">
    <property type="entry name" value="lysidine_TilS_C"/>
    <property type="match status" value="1"/>
</dbReference>
<dbReference type="SMART" id="SM00977">
    <property type="entry name" value="TilS_C"/>
    <property type="match status" value="1"/>
</dbReference>
<dbReference type="STRING" id="596327.PORUE0001_1167"/>
<dbReference type="InterPro" id="IPR014729">
    <property type="entry name" value="Rossmann-like_a/b/a_fold"/>
</dbReference>
<dbReference type="PANTHER" id="PTHR43033:SF1">
    <property type="entry name" value="TRNA(ILE)-LYSIDINE SYNTHASE-RELATED"/>
    <property type="match status" value="1"/>
</dbReference>
<dbReference type="GO" id="GO:0005737">
    <property type="term" value="C:cytoplasm"/>
    <property type="evidence" value="ECO:0007669"/>
    <property type="project" value="UniProtKB-SubCell"/>
</dbReference>
<dbReference type="eggNOG" id="COG0037">
    <property type="taxonomic scope" value="Bacteria"/>
</dbReference>
<dbReference type="PANTHER" id="PTHR43033">
    <property type="entry name" value="TRNA(ILE)-LYSIDINE SYNTHASE-RELATED"/>
    <property type="match status" value="1"/>
</dbReference>
<evidence type="ECO:0000256" key="6">
    <source>
        <dbReference type="ARBA" id="ARBA00022840"/>
    </source>
</evidence>
<proteinExistence type="inferred from homology"/>
<comment type="similarity">
    <text evidence="8">Belongs to the tRNA(Ile)-lysidine synthase family.</text>
</comment>
<evidence type="ECO:0000256" key="3">
    <source>
        <dbReference type="ARBA" id="ARBA00022598"/>
    </source>
</evidence>
<reference evidence="10 11" key="1">
    <citation type="submission" date="2009-04" db="EMBL/GenBank/DDBJ databases">
        <authorList>
            <person name="Sebastian Y."/>
            <person name="Madupu R."/>
            <person name="Durkin A.S."/>
            <person name="Torralba M."/>
            <person name="Methe B."/>
            <person name="Sutton G.G."/>
            <person name="Strausberg R.L."/>
            <person name="Nelson K.E."/>
        </authorList>
    </citation>
    <scope>NUCLEOTIDE SEQUENCE [LARGE SCALE GENOMIC DNA]</scope>
    <source>
        <strain evidence="10 11">60-3</strain>
    </source>
</reference>
<name>C2MBY9_9PORP</name>
<dbReference type="InterPro" id="IPR012094">
    <property type="entry name" value="tRNA_Ile_lys_synt"/>
</dbReference>
<dbReference type="InterPro" id="IPR012796">
    <property type="entry name" value="Lysidine-tRNA-synth_C"/>
</dbReference>
<dbReference type="SUPFAM" id="SSF56037">
    <property type="entry name" value="PheT/TilS domain"/>
    <property type="match status" value="1"/>
</dbReference>
<feature type="domain" description="Lysidine-tRNA(Ile) synthetase C-terminal" evidence="9">
    <location>
        <begin position="398"/>
        <end position="473"/>
    </location>
</feature>
<keyword evidence="3 8" id="KW-0436">Ligase</keyword>
<dbReference type="EC" id="6.3.4.19" evidence="8"/>
<dbReference type="InterPro" id="IPR012795">
    <property type="entry name" value="tRNA_Ile_lys_synt_N"/>
</dbReference>
<dbReference type="Gene3D" id="3.40.50.620">
    <property type="entry name" value="HUPs"/>
    <property type="match status" value="1"/>
</dbReference>
<dbReference type="EMBL" id="ACLR01000160">
    <property type="protein sequence ID" value="EEK16763.1"/>
    <property type="molecule type" value="Genomic_DNA"/>
</dbReference>
<dbReference type="Proteomes" id="UP000003303">
    <property type="component" value="Unassembled WGS sequence"/>
</dbReference>
<dbReference type="InterPro" id="IPR011063">
    <property type="entry name" value="TilS/TtcA_N"/>
</dbReference>
<evidence type="ECO:0000313" key="11">
    <source>
        <dbReference type="Proteomes" id="UP000003303"/>
    </source>
</evidence>
<evidence type="ECO:0000256" key="7">
    <source>
        <dbReference type="ARBA" id="ARBA00048539"/>
    </source>
</evidence>
<dbReference type="AlphaFoldDB" id="C2MBY9"/>
<comment type="function">
    <text evidence="8">Ligates lysine onto the cytidine present at position 34 of the AUA codon-specific tRNA(Ile) that contains the anticodon CAU, in an ATP-dependent manner. Cytidine is converted to lysidine, thus changing the amino acid specificity of the tRNA from methionine to isoleucine.</text>
</comment>
<keyword evidence="5 8" id="KW-0547">Nucleotide-binding</keyword>
<evidence type="ECO:0000256" key="2">
    <source>
        <dbReference type="ARBA" id="ARBA00022490"/>
    </source>
</evidence>
<evidence type="ECO:0000256" key="8">
    <source>
        <dbReference type="HAMAP-Rule" id="MF_01161"/>
    </source>
</evidence>
<comment type="domain">
    <text evidence="8">The N-terminal region contains the highly conserved SGGXDS motif, predicted to be a P-loop motif involved in ATP binding.</text>
</comment>
<accession>C2MBY9</accession>
<evidence type="ECO:0000256" key="4">
    <source>
        <dbReference type="ARBA" id="ARBA00022694"/>
    </source>
</evidence>
<dbReference type="CDD" id="cd01992">
    <property type="entry name" value="TilS_N"/>
    <property type="match status" value="1"/>
</dbReference>
<comment type="subcellular location">
    <subcellularLocation>
        <location evidence="1 8">Cytoplasm</location>
    </subcellularLocation>
</comment>
<dbReference type="GO" id="GO:0005524">
    <property type="term" value="F:ATP binding"/>
    <property type="evidence" value="ECO:0007669"/>
    <property type="project" value="UniProtKB-UniRule"/>
</dbReference>
<evidence type="ECO:0000313" key="10">
    <source>
        <dbReference type="EMBL" id="EEK16763.1"/>
    </source>
</evidence>
<keyword evidence="2 8" id="KW-0963">Cytoplasm</keyword>
<dbReference type="NCBIfam" id="TIGR02432">
    <property type="entry name" value="lysidine_TilS_N"/>
    <property type="match status" value="1"/>
</dbReference>
<dbReference type="GO" id="GO:0006400">
    <property type="term" value="P:tRNA modification"/>
    <property type="evidence" value="ECO:0007669"/>
    <property type="project" value="UniProtKB-UniRule"/>
</dbReference>
<organism evidence="10 11">
    <name type="scientific">Porphyromonas uenonis 60-3</name>
    <dbReference type="NCBI Taxonomy" id="596327"/>
    <lineage>
        <taxon>Bacteria</taxon>
        <taxon>Pseudomonadati</taxon>
        <taxon>Bacteroidota</taxon>
        <taxon>Bacteroidia</taxon>
        <taxon>Bacteroidales</taxon>
        <taxon>Porphyromonadaceae</taxon>
        <taxon>Porphyromonas</taxon>
    </lineage>
</organism>
<evidence type="ECO:0000256" key="1">
    <source>
        <dbReference type="ARBA" id="ARBA00004496"/>
    </source>
</evidence>
<keyword evidence="6 8" id="KW-0067">ATP-binding</keyword>
<comment type="catalytic activity">
    <reaction evidence="7 8">
        <text>cytidine(34) in tRNA(Ile2) + L-lysine + ATP = lysidine(34) in tRNA(Ile2) + AMP + diphosphate + H(+)</text>
        <dbReference type="Rhea" id="RHEA:43744"/>
        <dbReference type="Rhea" id="RHEA-COMP:10625"/>
        <dbReference type="Rhea" id="RHEA-COMP:10670"/>
        <dbReference type="ChEBI" id="CHEBI:15378"/>
        <dbReference type="ChEBI" id="CHEBI:30616"/>
        <dbReference type="ChEBI" id="CHEBI:32551"/>
        <dbReference type="ChEBI" id="CHEBI:33019"/>
        <dbReference type="ChEBI" id="CHEBI:82748"/>
        <dbReference type="ChEBI" id="CHEBI:83665"/>
        <dbReference type="ChEBI" id="CHEBI:456215"/>
        <dbReference type="EC" id="6.3.4.19"/>
    </reaction>
</comment>
<keyword evidence="4 8" id="KW-0819">tRNA processing</keyword>
<feature type="binding site" evidence="8">
    <location>
        <begin position="39"/>
        <end position="44"/>
    </location>
    <ligand>
        <name>ATP</name>
        <dbReference type="ChEBI" id="CHEBI:30616"/>
    </ligand>
</feature>